<accession>A0A6N8J7J3</accession>
<dbReference type="Pfam" id="PF09594">
    <property type="entry name" value="GT87"/>
    <property type="match status" value="1"/>
</dbReference>
<proteinExistence type="inferred from homology"/>
<evidence type="ECO:0000313" key="10">
    <source>
        <dbReference type="Proteomes" id="UP000468388"/>
    </source>
</evidence>
<feature type="transmembrane region" description="Helical" evidence="8">
    <location>
        <begin position="307"/>
        <end position="326"/>
    </location>
</feature>
<feature type="transmembrane region" description="Helical" evidence="8">
    <location>
        <begin position="357"/>
        <end position="382"/>
    </location>
</feature>
<reference evidence="9 10" key="1">
    <citation type="submission" date="2019-12" db="EMBL/GenBank/DDBJ databases">
        <title>The draft genomic sequence of strain Chitinophaga oryziterrae JCM 16595.</title>
        <authorList>
            <person name="Zhang X."/>
        </authorList>
    </citation>
    <scope>NUCLEOTIDE SEQUENCE [LARGE SCALE GENOMIC DNA]</scope>
    <source>
        <strain evidence="9 10">JCM 16595</strain>
    </source>
</reference>
<feature type="transmembrane region" description="Helical" evidence="8">
    <location>
        <begin position="48"/>
        <end position="67"/>
    </location>
</feature>
<dbReference type="GO" id="GO:0005886">
    <property type="term" value="C:plasma membrane"/>
    <property type="evidence" value="ECO:0007669"/>
    <property type="project" value="UniProtKB-SubCell"/>
</dbReference>
<keyword evidence="6 8" id="KW-0472">Membrane</keyword>
<name>A0A6N8J7J3_9BACT</name>
<evidence type="ECO:0000256" key="4">
    <source>
        <dbReference type="ARBA" id="ARBA00022692"/>
    </source>
</evidence>
<keyword evidence="10" id="KW-1185">Reference proteome</keyword>
<feature type="transmembrane region" description="Helical" evidence="8">
    <location>
        <begin position="285"/>
        <end position="301"/>
    </location>
</feature>
<comment type="caution">
    <text evidence="9">The sequence shown here is derived from an EMBL/GenBank/DDBJ whole genome shotgun (WGS) entry which is preliminary data.</text>
</comment>
<protein>
    <submittedName>
        <fullName evidence="9">DUF2029 domain-containing protein</fullName>
    </submittedName>
</protein>
<comment type="subcellular location">
    <subcellularLocation>
        <location evidence="1">Cell membrane</location>
        <topology evidence="1">Multi-pass membrane protein</topology>
    </subcellularLocation>
</comment>
<keyword evidence="5 8" id="KW-1133">Transmembrane helix</keyword>
<keyword evidence="2" id="KW-1003">Cell membrane</keyword>
<dbReference type="GO" id="GO:0016758">
    <property type="term" value="F:hexosyltransferase activity"/>
    <property type="evidence" value="ECO:0007669"/>
    <property type="project" value="InterPro"/>
</dbReference>
<evidence type="ECO:0000256" key="2">
    <source>
        <dbReference type="ARBA" id="ARBA00022475"/>
    </source>
</evidence>
<comment type="similarity">
    <text evidence="7">Belongs to the glycosyltransferase 87 family.</text>
</comment>
<evidence type="ECO:0000256" key="3">
    <source>
        <dbReference type="ARBA" id="ARBA00022679"/>
    </source>
</evidence>
<feature type="transmembrane region" description="Helical" evidence="8">
    <location>
        <begin position="165"/>
        <end position="189"/>
    </location>
</feature>
<keyword evidence="4 8" id="KW-0812">Transmembrane</keyword>
<keyword evidence="3" id="KW-0808">Transferase</keyword>
<sequence length="390" mass="43805">MVFITPSVKRPALFSRIMHPLTIGIIYMLITIILYVQAILTERYNNFVIFRASFYHLIHGMPLYQLYPAEYYDYFLYHPSFPILFAPFAILPKEIGLLCWLLASTALFLYTLRKLPLEVSVKSSISWFLLIELSNAIQSEQTNPAVAAFMLLTVIHLQRGQSFRAALFASLGFFIKGYGAIVALAFLFFPRKGAFIGWSLFCGIIGSALPLLFISPAQLLQHYTDWGQLLTSSTIKEDGSLLGMLHVMLGLGPALIAGFDKMMLCLAVIGLLYALICGYLKPTPVYPWLLTTYLLIWVVIFNQSTEAPTYIIAMTGVGIGCYMMPLQQRWRNILLWSAFIIVSLSPTDLIPRCINQYAIAWHVKALPCAVVLLFLQAAIGGLKISTVFKK</sequence>
<evidence type="ECO:0000313" key="9">
    <source>
        <dbReference type="EMBL" id="MVT40601.1"/>
    </source>
</evidence>
<organism evidence="9 10">
    <name type="scientific">Chitinophaga oryziterrae</name>
    <dbReference type="NCBI Taxonomy" id="1031224"/>
    <lineage>
        <taxon>Bacteria</taxon>
        <taxon>Pseudomonadati</taxon>
        <taxon>Bacteroidota</taxon>
        <taxon>Chitinophagia</taxon>
        <taxon>Chitinophagales</taxon>
        <taxon>Chitinophagaceae</taxon>
        <taxon>Chitinophaga</taxon>
    </lineage>
</organism>
<feature type="transmembrane region" description="Helical" evidence="8">
    <location>
        <begin position="239"/>
        <end position="256"/>
    </location>
</feature>
<feature type="transmembrane region" description="Helical" evidence="8">
    <location>
        <begin position="17"/>
        <end position="36"/>
    </location>
</feature>
<evidence type="ECO:0000256" key="1">
    <source>
        <dbReference type="ARBA" id="ARBA00004651"/>
    </source>
</evidence>
<feature type="transmembrane region" description="Helical" evidence="8">
    <location>
        <begin position="195"/>
        <end position="219"/>
    </location>
</feature>
<dbReference type="InterPro" id="IPR018584">
    <property type="entry name" value="GT87"/>
</dbReference>
<dbReference type="EMBL" id="WRXO01000002">
    <property type="protein sequence ID" value="MVT40601.1"/>
    <property type="molecule type" value="Genomic_DNA"/>
</dbReference>
<gene>
    <name evidence="9" type="ORF">GO495_08400</name>
</gene>
<evidence type="ECO:0000256" key="5">
    <source>
        <dbReference type="ARBA" id="ARBA00022989"/>
    </source>
</evidence>
<dbReference type="Proteomes" id="UP000468388">
    <property type="component" value="Unassembled WGS sequence"/>
</dbReference>
<evidence type="ECO:0000256" key="7">
    <source>
        <dbReference type="ARBA" id="ARBA00024033"/>
    </source>
</evidence>
<feature type="transmembrane region" description="Helical" evidence="8">
    <location>
        <begin position="333"/>
        <end position="351"/>
    </location>
</feature>
<evidence type="ECO:0000256" key="8">
    <source>
        <dbReference type="SAM" id="Phobius"/>
    </source>
</evidence>
<dbReference type="AlphaFoldDB" id="A0A6N8J7J3"/>
<feature type="transmembrane region" description="Helical" evidence="8">
    <location>
        <begin position="262"/>
        <end position="280"/>
    </location>
</feature>
<evidence type="ECO:0000256" key="6">
    <source>
        <dbReference type="ARBA" id="ARBA00023136"/>
    </source>
</evidence>